<comment type="function">
    <text evidence="9">This protein specifically catalyzes the removal of signal peptides from prolipoproteins.</text>
</comment>
<gene>
    <name evidence="9" type="primary">lspA</name>
    <name evidence="11" type="ORF">SAMN05444145_104306</name>
</gene>
<dbReference type="Proteomes" id="UP000183253">
    <property type="component" value="Unassembled WGS sequence"/>
</dbReference>
<keyword evidence="2 9" id="KW-1003">Cell membrane</keyword>
<reference evidence="11 12" key="1">
    <citation type="submission" date="2016-10" db="EMBL/GenBank/DDBJ databases">
        <authorList>
            <person name="de Groot N.N."/>
        </authorList>
    </citation>
    <scope>NUCLEOTIDE SEQUENCE [LARGE SCALE GENOMIC DNA]</scope>
    <source>
        <strain evidence="11 12">DSM 25383</strain>
    </source>
</reference>
<keyword evidence="8 9" id="KW-0472">Membrane</keyword>
<dbReference type="AlphaFoldDB" id="A0A1H4CGB8"/>
<feature type="transmembrane region" description="Helical" evidence="9">
    <location>
        <begin position="116"/>
        <end position="141"/>
    </location>
</feature>
<dbReference type="InterPro" id="IPR001872">
    <property type="entry name" value="Peptidase_A8"/>
</dbReference>
<organism evidence="11 12">
    <name type="scientific">Alistipes timonensis JC136</name>
    <dbReference type="NCBI Taxonomy" id="1033731"/>
    <lineage>
        <taxon>Bacteria</taxon>
        <taxon>Pseudomonadati</taxon>
        <taxon>Bacteroidota</taxon>
        <taxon>Bacteroidia</taxon>
        <taxon>Bacteroidales</taxon>
        <taxon>Rikenellaceae</taxon>
        <taxon>Alistipes</taxon>
    </lineage>
</organism>
<feature type="transmembrane region" description="Helical" evidence="9">
    <location>
        <begin position="86"/>
        <end position="104"/>
    </location>
</feature>
<feature type="active site" evidence="9">
    <location>
        <position position="202"/>
    </location>
</feature>
<evidence type="ECO:0000313" key="12">
    <source>
        <dbReference type="Proteomes" id="UP000183253"/>
    </source>
</evidence>
<comment type="similarity">
    <text evidence="1 9 10">Belongs to the peptidase A8 family.</text>
</comment>
<dbReference type="PANTHER" id="PTHR33695:SF1">
    <property type="entry name" value="LIPOPROTEIN SIGNAL PEPTIDASE"/>
    <property type="match status" value="1"/>
</dbReference>
<comment type="caution">
    <text evidence="9">Lacks conserved residue(s) required for the propagation of feature annotation.</text>
</comment>
<evidence type="ECO:0000256" key="1">
    <source>
        <dbReference type="ARBA" id="ARBA00006139"/>
    </source>
</evidence>
<dbReference type="EC" id="3.4.23.36" evidence="9"/>
<feature type="active site" evidence="9">
    <location>
        <position position="167"/>
    </location>
</feature>
<keyword evidence="5 9" id="KW-0064">Aspartyl protease</keyword>
<dbReference type="UniPathway" id="UPA00665"/>
<evidence type="ECO:0000256" key="3">
    <source>
        <dbReference type="ARBA" id="ARBA00022670"/>
    </source>
</evidence>
<protein>
    <recommendedName>
        <fullName evidence="9">Lipoprotein signal peptidase</fullName>
        <ecNumber evidence="9">3.4.23.36</ecNumber>
    </recommendedName>
    <alternativeName>
        <fullName evidence="9">Prolipoprotein signal peptidase</fullName>
    </alternativeName>
    <alternativeName>
        <fullName evidence="9">Signal peptidase II</fullName>
        <shortName evidence="9">SPase II</shortName>
    </alternativeName>
</protein>
<evidence type="ECO:0000256" key="6">
    <source>
        <dbReference type="ARBA" id="ARBA00022801"/>
    </source>
</evidence>
<dbReference type="HAMAP" id="MF_00161">
    <property type="entry name" value="LspA"/>
    <property type="match status" value="1"/>
</dbReference>
<evidence type="ECO:0000256" key="5">
    <source>
        <dbReference type="ARBA" id="ARBA00022750"/>
    </source>
</evidence>
<keyword evidence="6 9" id="KW-0378">Hydrolase</keyword>
<keyword evidence="4 9" id="KW-0812">Transmembrane</keyword>
<keyword evidence="12" id="KW-1185">Reference proteome</keyword>
<feature type="transmembrane region" description="Helical" evidence="9">
    <location>
        <begin position="192"/>
        <end position="214"/>
    </location>
</feature>
<evidence type="ECO:0000256" key="4">
    <source>
        <dbReference type="ARBA" id="ARBA00022692"/>
    </source>
</evidence>
<dbReference type="GO" id="GO:0005886">
    <property type="term" value="C:plasma membrane"/>
    <property type="evidence" value="ECO:0007669"/>
    <property type="project" value="UniProtKB-SubCell"/>
</dbReference>
<evidence type="ECO:0000256" key="10">
    <source>
        <dbReference type="RuleBase" id="RU004181"/>
    </source>
</evidence>
<proteinExistence type="inferred from homology"/>
<evidence type="ECO:0000256" key="2">
    <source>
        <dbReference type="ARBA" id="ARBA00022475"/>
    </source>
</evidence>
<dbReference type="Pfam" id="PF01252">
    <property type="entry name" value="Peptidase_A8"/>
    <property type="match status" value="1"/>
</dbReference>
<keyword evidence="3 9" id="KW-0645">Protease</keyword>
<evidence type="ECO:0000256" key="9">
    <source>
        <dbReference type="HAMAP-Rule" id="MF_00161"/>
    </source>
</evidence>
<sequence length="222" mass="25111">MPGGGPVIYDLCDGIPRIMNFKKISLLILLLLVADQALKIWVKTHMHLDESIMVVPDWFQLRFIENNGAAFGMHIASRGGFDWGKLLLGVFRIVMVGFIGWLMYHLSCKRRDTPKGVIAGLALIFAGAMGNILDSAFYGLIFSESTPYTVAHFGGHYAGFMMGKVVDMFYFPLFQWNGVPRLLRFLVDSNNYFFGAIFNLADTYISIAVVYLLLFQYKFFSK</sequence>
<dbReference type="EMBL" id="FNRI01000004">
    <property type="protein sequence ID" value="SEA59466.1"/>
    <property type="molecule type" value="Genomic_DNA"/>
</dbReference>
<accession>A0A1H4CGB8</accession>
<keyword evidence="7 9" id="KW-1133">Transmembrane helix</keyword>
<name>A0A1H4CGB8_9BACT</name>
<comment type="pathway">
    <text evidence="9">Protein modification; lipoprotein biosynthesis (signal peptide cleavage).</text>
</comment>
<dbReference type="PANTHER" id="PTHR33695">
    <property type="entry name" value="LIPOPROTEIN SIGNAL PEPTIDASE"/>
    <property type="match status" value="1"/>
</dbReference>
<evidence type="ECO:0000256" key="7">
    <source>
        <dbReference type="ARBA" id="ARBA00022989"/>
    </source>
</evidence>
<comment type="subcellular location">
    <subcellularLocation>
        <location evidence="9">Cell membrane</location>
        <topology evidence="9">Multi-pass membrane protein</topology>
    </subcellularLocation>
</comment>
<evidence type="ECO:0000313" key="11">
    <source>
        <dbReference type="EMBL" id="SEA59466.1"/>
    </source>
</evidence>
<dbReference type="GO" id="GO:0006508">
    <property type="term" value="P:proteolysis"/>
    <property type="evidence" value="ECO:0007669"/>
    <property type="project" value="UniProtKB-KW"/>
</dbReference>
<dbReference type="STRING" id="1033731.SAMN05444145_104306"/>
<dbReference type="PRINTS" id="PR00781">
    <property type="entry name" value="LIPOSIGPTASE"/>
</dbReference>
<comment type="catalytic activity">
    <reaction evidence="9">
        <text>Release of signal peptides from bacterial membrane prolipoproteins. Hydrolyzes -Xaa-Yaa-Zaa-|-(S,diacylglyceryl)Cys-, in which Xaa is hydrophobic (preferably Leu), and Yaa (Ala or Ser) and Zaa (Gly or Ala) have small, neutral side chains.</text>
        <dbReference type="EC" id="3.4.23.36"/>
    </reaction>
</comment>
<evidence type="ECO:0000256" key="8">
    <source>
        <dbReference type="ARBA" id="ARBA00023136"/>
    </source>
</evidence>
<dbReference type="GO" id="GO:0004190">
    <property type="term" value="F:aspartic-type endopeptidase activity"/>
    <property type="evidence" value="ECO:0007669"/>
    <property type="project" value="UniProtKB-UniRule"/>
</dbReference>